<dbReference type="OrthoDB" id="10409381at2759"/>
<keyword evidence="2" id="KW-1185">Reference proteome</keyword>
<dbReference type="EMBL" id="JAEHOE010000032">
    <property type="protein sequence ID" value="KAG2494277.1"/>
    <property type="molecule type" value="Genomic_DNA"/>
</dbReference>
<protein>
    <submittedName>
        <fullName evidence="1">Uncharacterized protein</fullName>
    </submittedName>
</protein>
<proteinExistence type="predicted"/>
<dbReference type="AlphaFoldDB" id="A0A836BZT1"/>
<dbReference type="Proteomes" id="UP000612055">
    <property type="component" value="Unassembled WGS sequence"/>
</dbReference>
<name>A0A836BZT1_9CHLO</name>
<sequence>MAPIKLTENACRTSMDLDQAAWADARDSMVAYARASPQQLTMLADVMHFNNWTRAVVRGHAVMVVPLHQHGQHRRVLWFRELAEGEPSSSGLE</sequence>
<organism evidence="1 2">
    <name type="scientific">Edaphochlamys debaryana</name>
    <dbReference type="NCBI Taxonomy" id="47281"/>
    <lineage>
        <taxon>Eukaryota</taxon>
        <taxon>Viridiplantae</taxon>
        <taxon>Chlorophyta</taxon>
        <taxon>core chlorophytes</taxon>
        <taxon>Chlorophyceae</taxon>
        <taxon>CS clade</taxon>
        <taxon>Chlamydomonadales</taxon>
        <taxon>Chlamydomonadales incertae sedis</taxon>
        <taxon>Edaphochlamys</taxon>
    </lineage>
</organism>
<accession>A0A836BZT1</accession>
<reference evidence="1" key="1">
    <citation type="journal article" date="2020" name="bioRxiv">
        <title>Comparative genomics of Chlamydomonas.</title>
        <authorList>
            <person name="Craig R.J."/>
            <person name="Hasan A.R."/>
            <person name="Ness R.W."/>
            <person name="Keightley P.D."/>
        </authorList>
    </citation>
    <scope>NUCLEOTIDE SEQUENCE</scope>
    <source>
        <strain evidence="1">CCAP 11/70</strain>
    </source>
</reference>
<comment type="caution">
    <text evidence="1">The sequence shown here is derived from an EMBL/GenBank/DDBJ whole genome shotgun (WGS) entry which is preliminary data.</text>
</comment>
<gene>
    <name evidence="1" type="ORF">HYH03_007630</name>
</gene>
<evidence type="ECO:0000313" key="2">
    <source>
        <dbReference type="Proteomes" id="UP000612055"/>
    </source>
</evidence>
<evidence type="ECO:0000313" key="1">
    <source>
        <dbReference type="EMBL" id="KAG2494277.1"/>
    </source>
</evidence>